<proteinExistence type="predicted"/>
<protein>
    <submittedName>
        <fullName evidence="2">Uncharacterized protein</fullName>
    </submittedName>
</protein>
<dbReference type="AlphaFoldDB" id="A0A9P0ZGX1"/>
<dbReference type="Proteomes" id="UP001152484">
    <property type="component" value="Unassembled WGS sequence"/>
</dbReference>
<dbReference type="OrthoDB" id="10379732at2759"/>
<name>A0A9P0ZGX1_CUSEU</name>
<feature type="compositionally biased region" description="Low complexity" evidence="1">
    <location>
        <begin position="99"/>
        <end position="110"/>
    </location>
</feature>
<gene>
    <name evidence="2" type="ORF">CEURO_LOCUS14690</name>
</gene>
<feature type="compositionally biased region" description="Basic residues" evidence="1">
    <location>
        <begin position="134"/>
        <end position="146"/>
    </location>
</feature>
<evidence type="ECO:0000313" key="2">
    <source>
        <dbReference type="EMBL" id="CAH9099930.1"/>
    </source>
</evidence>
<accession>A0A9P0ZGX1</accession>
<dbReference type="EMBL" id="CAMAPE010000038">
    <property type="protein sequence ID" value="CAH9099930.1"/>
    <property type="molecule type" value="Genomic_DNA"/>
</dbReference>
<reference evidence="2" key="1">
    <citation type="submission" date="2022-07" db="EMBL/GenBank/DDBJ databases">
        <authorList>
            <person name="Macas J."/>
            <person name="Novak P."/>
            <person name="Neumann P."/>
        </authorList>
    </citation>
    <scope>NUCLEOTIDE SEQUENCE</scope>
</reference>
<keyword evidence="3" id="KW-1185">Reference proteome</keyword>
<organism evidence="2 3">
    <name type="scientific">Cuscuta europaea</name>
    <name type="common">European dodder</name>
    <dbReference type="NCBI Taxonomy" id="41803"/>
    <lineage>
        <taxon>Eukaryota</taxon>
        <taxon>Viridiplantae</taxon>
        <taxon>Streptophyta</taxon>
        <taxon>Embryophyta</taxon>
        <taxon>Tracheophyta</taxon>
        <taxon>Spermatophyta</taxon>
        <taxon>Magnoliopsida</taxon>
        <taxon>eudicotyledons</taxon>
        <taxon>Gunneridae</taxon>
        <taxon>Pentapetalae</taxon>
        <taxon>asterids</taxon>
        <taxon>lamiids</taxon>
        <taxon>Solanales</taxon>
        <taxon>Convolvulaceae</taxon>
        <taxon>Cuscuteae</taxon>
        <taxon>Cuscuta</taxon>
        <taxon>Cuscuta subgen. Cuscuta</taxon>
    </lineage>
</organism>
<comment type="caution">
    <text evidence="2">The sequence shown here is derived from an EMBL/GenBank/DDBJ whole genome shotgun (WGS) entry which is preliminary data.</text>
</comment>
<evidence type="ECO:0000313" key="3">
    <source>
        <dbReference type="Proteomes" id="UP001152484"/>
    </source>
</evidence>
<feature type="region of interest" description="Disordered" evidence="1">
    <location>
        <begin position="78"/>
        <end position="146"/>
    </location>
</feature>
<sequence length="146" mass="16097">MAATARFLRLNRAHFQSLHLLRPSIATGTARNKLIDVSAGSPLPSTNSVASGPLLCADLQPAGKIHHRIELRDSLFRNKYDNPDFGQYGPYTSDDELGYDSSIDDGLYSDSSDDDDDYDRDFKSGRDDQDTQGKGKRTTRKKGGKA</sequence>
<evidence type="ECO:0000256" key="1">
    <source>
        <dbReference type="SAM" id="MobiDB-lite"/>
    </source>
</evidence>
<feature type="compositionally biased region" description="Basic and acidic residues" evidence="1">
    <location>
        <begin position="120"/>
        <end position="133"/>
    </location>
</feature>